<dbReference type="OMA" id="WCELKEM"/>
<name>A0A2X2YB90_9ACTO</name>
<dbReference type="Gene3D" id="3.30.950.30">
    <property type="entry name" value="Schlafen, AAA domain"/>
    <property type="match status" value="1"/>
</dbReference>
<accession>A0A2X2YB90</accession>
<sequence>MSYYLGPGRQSVHLSTLEELTFAAEGGLLSENQWCELKVQLGPSNKAVNTELARDLASLSIDGGVLIFGVVDKTYKLVGCDSTSLETRISQVAATVIEPPLSPVFNPPIQLPNGKSVIVIAIPPSAVAPHMADGRYWGRSSEGKRVLSDTEVRRIFQARVNQQELFAKSFEAFVEQDPLRNLVDGGETKNGHGFFFAKPQGQLTLENFDTAELRAILARVRQRQSFEDLLKSCFNPAHDPNGVGLRSVYEAVSQRNEKNLRQITVRDDGSVSSTFAAASVLETMPGEEEVLYTFPGTTALFLAQNLEILSLISEDFGYQGGWEIALRLTGLKGVIRYTSDFSYRPTPYPQKAFSVQRVVQPMSWVDNTDCLGDLTMSLLRGYLRGLGIERYTYENLMNGV</sequence>
<evidence type="ECO:0000313" key="3">
    <source>
        <dbReference type="Proteomes" id="UP000250245"/>
    </source>
</evidence>
<evidence type="ECO:0000259" key="1">
    <source>
        <dbReference type="Pfam" id="PF04326"/>
    </source>
</evidence>
<dbReference type="Pfam" id="PF04326">
    <property type="entry name" value="SLFN_AlbA_2"/>
    <property type="match status" value="1"/>
</dbReference>
<dbReference type="InterPro" id="IPR007421">
    <property type="entry name" value="Schlafen_AlbA_2_dom"/>
</dbReference>
<gene>
    <name evidence="2" type="ORF">NCTC11820_01338</name>
</gene>
<reference evidence="2 3" key="1">
    <citation type="submission" date="2018-06" db="EMBL/GenBank/DDBJ databases">
        <authorList>
            <consortium name="Pathogen Informatics"/>
            <person name="Doyle S."/>
        </authorList>
    </citation>
    <scope>NUCLEOTIDE SEQUENCE [LARGE SCALE GENOMIC DNA]</scope>
    <source>
        <strain evidence="2 3">NCTC11820</strain>
    </source>
</reference>
<dbReference type="InterPro" id="IPR038461">
    <property type="entry name" value="Schlafen_AlbA_2_dom_sf"/>
</dbReference>
<dbReference type="Proteomes" id="UP000250245">
    <property type="component" value="Unassembled WGS sequence"/>
</dbReference>
<dbReference type="GeneID" id="55565377"/>
<feature type="domain" description="Schlafen AlbA-2" evidence="1">
    <location>
        <begin position="31"/>
        <end position="146"/>
    </location>
</feature>
<dbReference type="AlphaFoldDB" id="A0A2X2YB90"/>
<dbReference type="EMBL" id="UASJ01000001">
    <property type="protein sequence ID" value="SQB65102.1"/>
    <property type="molecule type" value="Genomic_DNA"/>
</dbReference>
<organism evidence="2 3">
    <name type="scientific">Mobiluncus curtisii</name>
    <dbReference type="NCBI Taxonomy" id="2051"/>
    <lineage>
        <taxon>Bacteria</taxon>
        <taxon>Bacillati</taxon>
        <taxon>Actinomycetota</taxon>
        <taxon>Actinomycetes</taxon>
        <taxon>Actinomycetales</taxon>
        <taxon>Actinomycetaceae</taxon>
        <taxon>Mobiluncus</taxon>
    </lineage>
</organism>
<protein>
    <submittedName>
        <fullName evidence="2">Divergent AAA domain</fullName>
    </submittedName>
</protein>
<evidence type="ECO:0000313" key="2">
    <source>
        <dbReference type="EMBL" id="SQB65102.1"/>
    </source>
</evidence>
<dbReference type="RefSeq" id="WP_013189256.1">
    <property type="nucleotide sequence ID" value="NZ_CP068112.1"/>
</dbReference>
<proteinExistence type="predicted"/>